<gene>
    <name evidence="3" type="primary">Cnig_chr_I.g3861</name>
    <name evidence="3" type="ORF">B9Z55_003861</name>
</gene>
<dbReference type="Proteomes" id="UP000230233">
    <property type="component" value="Chromosome I"/>
</dbReference>
<feature type="domain" description="F-box" evidence="2">
    <location>
        <begin position="45"/>
        <end position="92"/>
    </location>
</feature>
<organism evidence="3 4">
    <name type="scientific">Caenorhabditis nigoni</name>
    <dbReference type="NCBI Taxonomy" id="1611254"/>
    <lineage>
        <taxon>Eukaryota</taxon>
        <taxon>Metazoa</taxon>
        <taxon>Ecdysozoa</taxon>
        <taxon>Nematoda</taxon>
        <taxon>Chromadorea</taxon>
        <taxon>Rhabditida</taxon>
        <taxon>Rhabditina</taxon>
        <taxon>Rhabditomorpha</taxon>
        <taxon>Rhabditoidea</taxon>
        <taxon>Rhabditidae</taxon>
        <taxon>Peloderinae</taxon>
        <taxon>Caenorhabditis</taxon>
    </lineage>
</organism>
<reference evidence="4" key="1">
    <citation type="submission" date="2017-10" db="EMBL/GenBank/DDBJ databases">
        <title>Rapid genome shrinkage in a self-fertile nematode reveals novel sperm competition proteins.</title>
        <authorList>
            <person name="Yin D."/>
            <person name="Schwarz E.M."/>
            <person name="Thomas C.G."/>
            <person name="Felde R.L."/>
            <person name="Korf I.F."/>
            <person name="Cutter A.D."/>
            <person name="Schartner C.M."/>
            <person name="Ralston E.J."/>
            <person name="Meyer B.J."/>
            <person name="Haag E.S."/>
        </authorList>
    </citation>
    <scope>NUCLEOTIDE SEQUENCE [LARGE SCALE GENOMIC DNA]</scope>
    <source>
        <strain evidence="4">JU1422</strain>
    </source>
</reference>
<protein>
    <recommendedName>
        <fullName evidence="2">F-box domain-containing protein</fullName>
    </recommendedName>
</protein>
<evidence type="ECO:0000259" key="2">
    <source>
        <dbReference type="PROSITE" id="PS50181"/>
    </source>
</evidence>
<evidence type="ECO:0000256" key="1">
    <source>
        <dbReference type="SAM" id="MobiDB-lite"/>
    </source>
</evidence>
<feature type="region of interest" description="Disordered" evidence="1">
    <location>
        <begin position="1"/>
        <end position="25"/>
    </location>
</feature>
<comment type="caution">
    <text evidence="3">The sequence shown here is derived from an EMBL/GenBank/DDBJ whole genome shotgun (WGS) entry which is preliminary data.</text>
</comment>
<dbReference type="PROSITE" id="PS50181">
    <property type="entry name" value="FBOX"/>
    <property type="match status" value="1"/>
</dbReference>
<dbReference type="PANTHER" id="PTHR21503">
    <property type="entry name" value="F-BOX-CONTAINING HYPOTHETICAL PROTEIN C.ELEGANS"/>
    <property type="match status" value="1"/>
</dbReference>
<evidence type="ECO:0000313" key="4">
    <source>
        <dbReference type="Proteomes" id="UP000230233"/>
    </source>
</evidence>
<dbReference type="PANTHER" id="PTHR21503:SF8">
    <property type="entry name" value="F-BOX ASSOCIATED DOMAIN-CONTAINING PROTEIN-RELATED"/>
    <property type="match status" value="1"/>
</dbReference>
<dbReference type="OrthoDB" id="5802822at2759"/>
<sequence>MRECGEMREWQRNREGDQREEESKADGHLLCPFRAFGSEASRNLKMKILQFPDSIQYLIFETMQPHELFLMSICSKNSKSTIRKSKNRFKAIRFSSETYFTGFLAISCYGSFNDEQFVNAVEWKVTGNSRNGDSKLTKMEFEDGMVLKFRLKTHHRPDKPPILCIEGNDDYSSKLAPVQLFNYVKDLFQITQIRELRLRRTDFSDFPKDLKSVKNAIIDTYCQYVNPTVFERFFSKTKVENCFISEQSVRGAMIEDTPILRIPNVFLENATWLLPYHLWNFQGKHAVFENSKFIKNSNLHRFLELWMTGNLETIDSVILSTTENTWRFSEVLNGIDTFRWDSNRRAKTFVYKAAFRRFFQKDFNFLDCSEGSDIKKSTDGTLATIRILSETRSGISKFYFLFFVWHQTFPSPENYQNEEPNYQFV</sequence>
<accession>A0A2G5VSH3</accession>
<dbReference type="Pfam" id="PF00646">
    <property type="entry name" value="F-box"/>
    <property type="match status" value="1"/>
</dbReference>
<dbReference type="AlphaFoldDB" id="A0A2G5VSH3"/>
<keyword evidence="4" id="KW-1185">Reference proteome</keyword>
<dbReference type="InterPro" id="IPR001810">
    <property type="entry name" value="F-box_dom"/>
</dbReference>
<name>A0A2G5VSH3_9PELO</name>
<proteinExistence type="predicted"/>
<dbReference type="EMBL" id="PDUG01000001">
    <property type="protein sequence ID" value="PIC54734.1"/>
    <property type="molecule type" value="Genomic_DNA"/>
</dbReference>
<evidence type="ECO:0000313" key="3">
    <source>
        <dbReference type="EMBL" id="PIC54734.1"/>
    </source>
</evidence>